<accession>A0A430SGY3</accession>
<feature type="non-terminal residue" evidence="1">
    <location>
        <position position="53"/>
    </location>
</feature>
<keyword evidence="1" id="KW-0378">Hydrolase</keyword>
<sequence length="53" mass="5926">MRLLLLSDQVHPHIHSPRFPENLPSFGLVLAAGDLPGEYLEYVATKVQVPVLF</sequence>
<organism evidence="1 2">
    <name type="scientific">Thermus scotoductus</name>
    <dbReference type="NCBI Taxonomy" id="37636"/>
    <lineage>
        <taxon>Bacteria</taxon>
        <taxon>Thermotogati</taxon>
        <taxon>Deinococcota</taxon>
        <taxon>Deinococci</taxon>
        <taxon>Thermales</taxon>
        <taxon>Thermaceae</taxon>
        <taxon>Thermus</taxon>
    </lineage>
</organism>
<dbReference type="AlphaFoldDB" id="A0A430SGY3"/>
<proteinExistence type="predicted"/>
<protein>
    <submittedName>
        <fullName evidence="1">Phosphohydrolase</fullName>
    </submittedName>
</protein>
<evidence type="ECO:0000313" key="2">
    <source>
        <dbReference type="Proteomes" id="UP000288051"/>
    </source>
</evidence>
<dbReference type="EMBL" id="PELZ01000059">
    <property type="protein sequence ID" value="RTH39182.1"/>
    <property type="molecule type" value="Genomic_DNA"/>
</dbReference>
<gene>
    <name evidence="1" type="ORF">CSW37_02725</name>
</gene>
<reference evidence="1 2" key="1">
    <citation type="journal article" date="2019" name="Extremophiles">
        <title>Biogeography of thermophiles and predominance of Thermus scotoductus in domestic water heaters.</title>
        <authorList>
            <person name="Wilpiszeski R.L."/>
            <person name="Zhang Z."/>
            <person name="House C.H."/>
        </authorList>
    </citation>
    <scope>NUCLEOTIDE SEQUENCE [LARGE SCALE GENOMIC DNA]</scope>
    <source>
        <strain evidence="1 2">24_S24</strain>
    </source>
</reference>
<evidence type="ECO:0000313" key="1">
    <source>
        <dbReference type="EMBL" id="RTH39182.1"/>
    </source>
</evidence>
<comment type="caution">
    <text evidence="1">The sequence shown here is derived from an EMBL/GenBank/DDBJ whole genome shotgun (WGS) entry which is preliminary data.</text>
</comment>
<dbReference type="Proteomes" id="UP000288051">
    <property type="component" value="Unassembled WGS sequence"/>
</dbReference>
<dbReference type="GO" id="GO:0016787">
    <property type="term" value="F:hydrolase activity"/>
    <property type="evidence" value="ECO:0007669"/>
    <property type="project" value="UniProtKB-KW"/>
</dbReference>
<name>A0A430SGY3_THESC</name>